<reference evidence="4 5" key="1">
    <citation type="submission" date="2014-09" db="EMBL/GenBank/DDBJ databases">
        <title>Genome sequencing and annotation of Bacillus Okhensis strain Kh10-101T.</title>
        <authorList>
            <person name="Prakash J.S."/>
        </authorList>
    </citation>
    <scope>NUCLEOTIDE SEQUENCE [LARGE SCALE GENOMIC DNA]</scope>
    <source>
        <strain evidence="5">Kh10-101T</strain>
    </source>
</reference>
<evidence type="ECO:0000256" key="3">
    <source>
        <dbReference type="SAM" id="Phobius"/>
    </source>
</evidence>
<keyword evidence="2" id="KW-0406">Ion transport</keyword>
<feature type="transmembrane region" description="Helical" evidence="3">
    <location>
        <begin position="50"/>
        <end position="72"/>
    </location>
</feature>
<comment type="caution">
    <text evidence="4">The sequence shown here is derived from an EMBL/GenBank/DDBJ whole genome shotgun (WGS) entry which is preliminary data.</text>
</comment>
<accession>A0A0B0IJX0</accession>
<keyword evidence="3" id="KW-1133">Transmembrane helix</keyword>
<evidence type="ECO:0000313" key="4">
    <source>
        <dbReference type="EMBL" id="KHF39956.1"/>
    </source>
</evidence>
<dbReference type="OrthoDB" id="2968238at2"/>
<feature type="transmembrane region" description="Helical" evidence="3">
    <location>
        <begin position="84"/>
        <end position="104"/>
    </location>
</feature>
<sequence length="151" mass="16710">MQIWVFVIATLIAVIGIVFQFKKLMSEVARKLDNNEEVTTQTLQKENNRFFIKVVMIEAIPIMLVVLGFILIESIQSPLNLIDILPALVILGITFLAGVVNVFMGQKQIFSERDVTSQAKAAITSMTFVGVSLIAAFPIISFVAMFTLLTS</sequence>
<protein>
    <submittedName>
        <fullName evidence="4">Uncharacterized protein</fullName>
    </submittedName>
</protein>
<gene>
    <name evidence="4" type="ORF">LQ50_11725</name>
</gene>
<keyword evidence="2" id="KW-0813">Transport</keyword>
<dbReference type="EMBL" id="JRJU01000013">
    <property type="protein sequence ID" value="KHF39956.1"/>
    <property type="molecule type" value="Genomic_DNA"/>
</dbReference>
<dbReference type="eggNOG" id="ENOG5032PF8">
    <property type="taxonomic scope" value="Bacteria"/>
</dbReference>
<keyword evidence="1" id="KW-0375">Hydrogen ion transport</keyword>
<proteinExistence type="predicted"/>
<feature type="transmembrane region" description="Helical" evidence="3">
    <location>
        <begin position="125"/>
        <end position="149"/>
    </location>
</feature>
<keyword evidence="3" id="KW-0812">Transmembrane</keyword>
<evidence type="ECO:0000256" key="1">
    <source>
        <dbReference type="ARBA" id="ARBA00022781"/>
    </source>
</evidence>
<keyword evidence="5" id="KW-1185">Reference proteome</keyword>
<dbReference type="Proteomes" id="UP000030832">
    <property type="component" value="Unassembled WGS sequence"/>
</dbReference>
<evidence type="ECO:0000313" key="5">
    <source>
        <dbReference type="Proteomes" id="UP000030832"/>
    </source>
</evidence>
<name>A0A0B0IJX0_9BACI</name>
<dbReference type="InterPro" id="IPR038662">
    <property type="entry name" value="ATP_synth_F0_csu_sf"/>
</dbReference>
<keyword evidence="3" id="KW-0472">Membrane</keyword>
<feature type="transmembrane region" description="Helical" evidence="3">
    <location>
        <begin position="6"/>
        <end position="21"/>
    </location>
</feature>
<dbReference type="RefSeq" id="WP_034629065.1">
    <property type="nucleotide sequence ID" value="NZ_JRJU01000013.1"/>
</dbReference>
<dbReference type="GO" id="GO:1902600">
    <property type="term" value="P:proton transmembrane transport"/>
    <property type="evidence" value="ECO:0007669"/>
    <property type="project" value="UniProtKB-KW"/>
</dbReference>
<evidence type="ECO:0000256" key="2">
    <source>
        <dbReference type="ARBA" id="ARBA00023065"/>
    </source>
</evidence>
<organism evidence="4 5">
    <name type="scientific">Halalkalibacter okhensis</name>
    <dbReference type="NCBI Taxonomy" id="333138"/>
    <lineage>
        <taxon>Bacteria</taxon>
        <taxon>Bacillati</taxon>
        <taxon>Bacillota</taxon>
        <taxon>Bacilli</taxon>
        <taxon>Bacillales</taxon>
        <taxon>Bacillaceae</taxon>
        <taxon>Halalkalibacter</taxon>
    </lineage>
</organism>
<dbReference type="STRING" id="333138.LQ50_11725"/>
<dbReference type="AlphaFoldDB" id="A0A0B0IJX0"/>
<dbReference type="Gene3D" id="1.20.20.10">
    <property type="entry name" value="F1F0 ATP synthase subunit C"/>
    <property type="match status" value="1"/>
</dbReference>